<protein>
    <submittedName>
        <fullName evidence="1">Uncharacterized protein</fullName>
    </submittedName>
</protein>
<accession>A0A369K8E4</accession>
<dbReference type="AlphaFoldDB" id="A0A369K8E4"/>
<name>A0A369K8E4_HYPMA</name>
<gene>
    <name evidence="1" type="ORF">Hypma_014025</name>
</gene>
<evidence type="ECO:0000313" key="1">
    <source>
        <dbReference type="EMBL" id="RDB29842.1"/>
    </source>
</evidence>
<proteinExistence type="predicted"/>
<dbReference type="EMBL" id="LUEZ02000009">
    <property type="protein sequence ID" value="RDB29842.1"/>
    <property type="molecule type" value="Genomic_DNA"/>
</dbReference>
<organism evidence="1 2">
    <name type="scientific">Hypsizygus marmoreus</name>
    <name type="common">White beech mushroom</name>
    <name type="synonym">Agaricus marmoreus</name>
    <dbReference type="NCBI Taxonomy" id="39966"/>
    <lineage>
        <taxon>Eukaryota</taxon>
        <taxon>Fungi</taxon>
        <taxon>Dikarya</taxon>
        <taxon>Basidiomycota</taxon>
        <taxon>Agaricomycotina</taxon>
        <taxon>Agaricomycetes</taxon>
        <taxon>Agaricomycetidae</taxon>
        <taxon>Agaricales</taxon>
        <taxon>Tricholomatineae</taxon>
        <taxon>Lyophyllaceae</taxon>
        <taxon>Hypsizygus</taxon>
    </lineage>
</organism>
<sequence>MALDGSVPSPPGYNSYRFASLPVHHHLPSSSFPALVDLTTSRHDQYRYPYLRNTVGLNQDEI</sequence>
<dbReference type="InParanoid" id="A0A369K8E4"/>
<evidence type="ECO:0000313" key="2">
    <source>
        <dbReference type="Proteomes" id="UP000076154"/>
    </source>
</evidence>
<comment type="caution">
    <text evidence="1">The sequence shown here is derived from an EMBL/GenBank/DDBJ whole genome shotgun (WGS) entry which is preliminary data.</text>
</comment>
<reference evidence="1" key="1">
    <citation type="submission" date="2018-04" db="EMBL/GenBank/DDBJ databases">
        <title>Whole genome sequencing of Hypsizygus marmoreus.</title>
        <authorList>
            <person name="Choi I.-G."/>
            <person name="Min B."/>
            <person name="Kim J.-G."/>
            <person name="Kim S."/>
            <person name="Oh Y.-L."/>
            <person name="Kong W.-S."/>
            <person name="Park H."/>
            <person name="Jeong J."/>
            <person name="Song E.-S."/>
        </authorList>
    </citation>
    <scope>NUCLEOTIDE SEQUENCE [LARGE SCALE GENOMIC DNA]</scope>
    <source>
        <strain evidence="1">51987-8</strain>
    </source>
</reference>
<keyword evidence="2" id="KW-1185">Reference proteome</keyword>
<dbReference type="Proteomes" id="UP000076154">
    <property type="component" value="Unassembled WGS sequence"/>
</dbReference>